<comment type="caution">
    <text evidence="3">The sequence shown here is derived from an EMBL/GenBank/DDBJ whole genome shotgun (WGS) entry which is preliminary data.</text>
</comment>
<dbReference type="InterPro" id="IPR005181">
    <property type="entry name" value="SASA"/>
</dbReference>
<evidence type="ECO:0000259" key="2">
    <source>
        <dbReference type="Pfam" id="PF03629"/>
    </source>
</evidence>
<gene>
    <name evidence="3" type="ORF">CLV32_1650</name>
</gene>
<sequence>MLRKIIILFSISLISFITNAQIKLPKLISDGMILQRDVPVQIWGWAGSGEGISVRFNSKIYRATANEQGKWSISLPATKSGGPYQMEFSASNRIVLKDILFGDVFICSEQSNMELAMGSLLDKYPKEIASANYANIRQFMVPHDYDFINERSDFTAGAWESATAKNVLNFSAVAYFFAVNIQKKEHIPIGIINTSVGGSPAQSWISEQSLRQFPDYYNELQKFKDPSFTKTIDSNNRTKSAAWYALLNQKDDGLKNNWKSNDIDFRNWQELKTVGYLPETVFNKQNGVVWLKKVVSLNKRMISGKVKLLLGRLVDADSVFINGKFVGTTGNQYPQRRYLLNEGILKEGQNTLTIRLVSASARVGFVPDKPYMLILAKDTINLADAWKYKTGAIIPPPSAQTVVRWKPAGLFNAMISPLMPFKIKGFLWYQGEANASKSEEYLRLMQTLVADWRKRWAQGNLPFLYVQLPGYMEIKDLPSESNWAKLRVAQSELLADKNTRMAVAIDLGEWNDVHPLNKKEVGERLALQAEQLIYGRQINASSPYFDSVRRIGQQLEISFKNIGKGLMSMGNGPLKGFAIAGEDRKFVWAEAAVKNNRVVAFNSAITNPMYIRYAWADNPSGANLYNKDGLPAAPFEAQIPNK</sequence>
<evidence type="ECO:0000313" key="4">
    <source>
        <dbReference type="Proteomes" id="UP000295499"/>
    </source>
</evidence>
<dbReference type="Pfam" id="PF03629">
    <property type="entry name" value="SASA"/>
    <property type="match status" value="1"/>
</dbReference>
<reference evidence="3 4" key="1">
    <citation type="submission" date="2019-03" db="EMBL/GenBank/DDBJ databases">
        <title>Genomic Encyclopedia of Archaeal and Bacterial Type Strains, Phase II (KMG-II): from individual species to whole genera.</title>
        <authorList>
            <person name="Goeker M."/>
        </authorList>
    </citation>
    <scope>NUCLEOTIDE SEQUENCE [LARGE SCALE GENOMIC DNA]</scope>
    <source>
        <strain evidence="3 4">DSM 19034</strain>
    </source>
</reference>
<protein>
    <submittedName>
        <fullName evidence="3">Sialate O-acetylesterase</fullName>
    </submittedName>
</protein>
<dbReference type="GO" id="GO:0001681">
    <property type="term" value="F:sialate O-acetylesterase activity"/>
    <property type="evidence" value="ECO:0007669"/>
    <property type="project" value="InterPro"/>
</dbReference>
<dbReference type="EMBL" id="SNWM01000002">
    <property type="protein sequence ID" value="TDO22670.1"/>
    <property type="molecule type" value="Genomic_DNA"/>
</dbReference>
<dbReference type="SUPFAM" id="SSF52266">
    <property type="entry name" value="SGNH hydrolase"/>
    <property type="match status" value="1"/>
</dbReference>
<feature type="domain" description="Sialate O-acetylesterase" evidence="2">
    <location>
        <begin position="404"/>
        <end position="527"/>
    </location>
</feature>
<evidence type="ECO:0000313" key="3">
    <source>
        <dbReference type="EMBL" id="TDO22670.1"/>
    </source>
</evidence>
<dbReference type="InterPro" id="IPR008979">
    <property type="entry name" value="Galactose-bd-like_sf"/>
</dbReference>
<dbReference type="PANTHER" id="PTHR22901">
    <property type="entry name" value="SIALATE O-ACETYLESTERASE"/>
    <property type="match status" value="1"/>
</dbReference>
<keyword evidence="1" id="KW-0378">Hydrolase</keyword>
<dbReference type="Gene3D" id="3.40.50.1110">
    <property type="entry name" value="SGNH hydrolase"/>
    <property type="match status" value="2"/>
</dbReference>
<dbReference type="InterPro" id="IPR036514">
    <property type="entry name" value="SGNH_hydro_sf"/>
</dbReference>
<dbReference type="RefSeq" id="WP_133554231.1">
    <property type="nucleotide sequence ID" value="NZ_SNWM01000002.1"/>
</dbReference>
<dbReference type="OrthoDB" id="9816001at2"/>
<evidence type="ECO:0000256" key="1">
    <source>
        <dbReference type="ARBA" id="ARBA00022801"/>
    </source>
</evidence>
<accession>A0A4R6IKQ2</accession>
<dbReference type="InterPro" id="IPR039329">
    <property type="entry name" value="SIAE"/>
</dbReference>
<dbReference type="AlphaFoldDB" id="A0A4R6IKQ2"/>
<organism evidence="3 4">
    <name type="scientific">Pedobacter duraquae</name>
    <dbReference type="NCBI Taxonomy" id="425511"/>
    <lineage>
        <taxon>Bacteria</taxon>
        <taxon>Pseudomonadati</taxon>
        <taxon>Bacteroidota</taxon>
        <taxon>Sphingobacteriia</taxon>
        <taxon>Sphingobacteriales</taxon>
        <taxon>Sphingobacteriaceae</taxon>
        <taxon>Pedobacter</taxon>
    </lineage>
</organism>
<proteinExistence type="predicted"/>
<keyword evidence="4" id="KW-1185">Reference proteome</keyword>
<dbReference type="Proteomes" id="UP000295499">
    <property type="component" value="Unassembled WGS sequence"/>
</dbReference>
<dbReference type="PANTHER" id="PTHR22901:SF0">
    <property type="entry name" value="SIALATE O-ACETYLESTERASE"/>
    <property type="match status" value="1"/>
</dbReference>
<name>A0A4R6IKQ2_9SPHI</name>
<dbReference type="GO" id="GO:0005975">
    <property type="term" value="P:carbohydrate metabolic process"/>
    <property type="evidence" value="ECO:0007669"/>
    <property type="project" value="TreeGrafter"/>
</dbReference>
<dbReference type="SUPFAM" id="SSF49785">
    <property type="entry name" value="Galactose-binding domain-like"/>
    <property type="match status" value="1"/>
</dbReference>